<dbReference type="InterPro" id="IPR038157">
    <property type="entry name" value="FeoA_core_dom"/>
</dbReference>
<keyword evidence="11" id="KW-0464">Manganese</keyword>
<evidence type="ECO:0000256" key="2">
    <source>
        <dbReference type="ARBA" id="ARBA00007871"/>
    </source>
</evidence>
<dbReference type="Gene3D" id="1.10.60.10">
    <property type="entry name" value="Iron dependent repressor, metal binding and dimerisation domain"/>
    <property type="match status" value="1"/>
</dbReference>
<dbReference type="InterPro" id="IPR036390">
    <property type="entry name" value="WH_DNA-bd_sf"/>
</dbReference>
<keyword evidence="4" id="KW-0963">Cytoplasm</keyword>
<evidence type="ECO:0000256" key="10">
    <source>
        <dbReference type="ARBA" id="ARBA00023163"/>
    </source>
</evidence>
<dbReference type="PANTHER" id="PTHR33238:SF11">
    <property type="entry name" value="TRANSCRIPTIONAL REGULATOR MNTR"/>
    <property type="match status" value="1"/>
</dbReference>
<dbReference type="SUPFAM" id="SSF46785">
    <property type="entry name" value="Winged helix' DNA-binding domain"/>
    <property type="match status" value="1"/>
</dbReference>
<evidence type="ECO:0000256" key="12">
    <source>
        <dbReference type="ARBA" id="ARBA00032593"/>
    </source>
</evidence>
<accession>A0ABX1CJ26</accession>
<dbReference type="InterPro" id="IPR011991">
    <property type="entry name" value="ArsR-like_HTH"/>
</dbReference>
<comment type="subcellular location">
    <subcellularLocation>
        <location evidence="1">Cytoplasm</location>
    </subcellularLocation>
</comment>
<evidence type="ECO:0000256" key="5">
    <source>
        <dbReference type="ARBA" id="ARBA00022491"/>
    </source>
</evidence>
<comment type="caution">
    <text evidence="15">The sequence shown here is derived from an EMBL/GenBank/DDBJ whole genome shotgun (WGS) entry which is preliminary data.</text>
</comment>
<dbReference type="InterPro" id="IPR001367">
    <property type="entry name" value="Fe_dep_repressor"/>
</dbReference>
<name>A0ABX1CJ26_9ACTN</name>
<evidence type="ECO:0000313" key="15">
    <source>
        <dbReference type="EMBL" id="NJQ17274.1"/>
    </source>
</evidence>
<dbReference type="InterPro" id="IPR036388">
    <property type="entry name" value="WH-like_DNA-bd_sf"/>
</dbReference>
<reference evidence="15 16" key="1">
    <citation type="submission" date="2020-03" db="EMBL/GenBank/DDBJ databases">
        <title>Draft genome of Streptomyces sp. ventii, isolated from the Axial Seamount in the Pacific Ocean, and resequencing of the two type strains Streptomyces lonarensis strain NCL 716 and Streptomyces bohaiensis strain 11A07.</title>
        <authorList>
            <person name="Loughran R.M."/>
            <person name="Pfannmuller K.M."/>
            <person name="Wasson B.J."/>
            <person name="Deadmond M.C."/>
            <person name="Paddock B.E."/>
            <person name="Koyack M.J."/>
            <person name="Gallegos D.A."/>
            <person name="Mitchell E.A."/>
            <person name="Ushijima B."/>
            <person name="Saw J.H."/>
            <person name="Mcphail K.L."/>
            <person name="Videau P."/>
        </authorList>
    </citation>
    <scope>NUCLEOTIDE SEQUENCE [LARGE SCALE GENOMIC DNA]</scope>
    <source>
        <strain evidence="15 16">11A07</strain>
    </source>
</reference>
<dbReference type="InterPro" id="IPR022687">
    <property type="entry name" value="HTH_DTXR"/>
</dbReference>
<dbReference type="InterPro" id="IPR036421">
    <property type="entry name" value="Fe_dep_repressor_sf"/>
</dbReference>
<dbReference type="RefSeq" id="WP_168089952.1">
    <property type="nucleotide sequence ID" value="NZ_BHZH01000338.1"/>
</dbReference>
<evidence type="ECO:0000256" key="8">
    <source>
        <dbReference type="ARBA" id="ARBA00023125"/>
    </source>
</evidence>
<dbReference type="SUPFAM" id="SSF50037">
    <property type="entry name" value="C-terminal domain of transcriptional repressors"/>
    <property type="match status" value="1"/>
</dbReference>
<sequence length="229" mass="24726">MDPQAAGRVAEDYVTLIWKASEWPHGQATTTGLADRLGVTPSTVSANLKKLTRDGLITYRPYGPIRLTEAGEALAVTVVRRHRLIETYLVNCLGLRWDQVHHEADLLEHAVSDLVLARMDEALGHPERDPHGDPIPQPDGTVPPTEAAPLTALPPGKSARVMRVSDRHPEVLRYLSTLNITVGTPITVLEHLPAAGIVRITTPTGTADISSTAAHDIRAEILPPSADPT</sequence>
<protein>
    <recommendedName>
        <fullName evidence="12">Manganese transport regulator</fullName>
    </recommendedName>
</protein>
<keyword evidence="7" id="KW-0805">Transcription regulation</keyword>
<evidence type="ECO:0000313" key="16">
    <source>
        <dbReference type="Proteomes" id="UP000727056"/>
    </source>
</evidence>
<evidence type="ECO:0000256" key="1">
    <source>
        <dbReference type="ARBA" id="ARBA00004496"/>
    </source>
</evidence>
<keyword evidence="16" id="KW-1185">Reference proteome</keyword>
<evidence type="ECO:0000256" key="11">
    <source>
        <dbReference type="ARBA" id="ARBA00023211"/>
    </source>
</evidence>
<dbReference type="PROSITE" id="PS50944">
    <property type="entry name" value="HTH_DTXR"/>
    <property type="match status" value="1"/>
</dbReference>
<keyword evidence="10" id="KW-0804">Transcription</keyword>
<dbReference type="InterPro" id="IPR050536">
    <property type="entry name" value="DtxR_MntR_Metal-Reg"/>
</dbReference>
<dbReference type="InterPro" id="IPR022689">
    <property type="entry name" value="Iron_dep_repressor"/>
</dbReference>
<feature type="domain" description="HTH dtxR-type" evidence="14">
    <location>
        <begin position="1"/>
        <end position="68"/>
    </location>
</feature>
<keyword evidence="5" id="KW-0678">Repressor</keyword>
<keyword evidence="9" id="KW-0010">Activator</keyword>
<proteinExistence type="inferred from homology"/>
<feature type="compositionally biased region" description="Low complexity" evidence="13">
    <location>
        <begin position="143"/>
        <end position="153"/>
    </location>
</feature>
<dbReference type="CDD" id="cd00090">
    <property type="entry name" value="HTH_ARSR"/>
    <property type="match status" value="1"/>
</dbReference>
<evidence type="ECO:0000256" key="3">
    <source>
        <dbReference type="ARBA" id="ARBA00011738"/>
    </source>
</evidence>
<dbReference type="EMBL" id="JAAVJC010000272">
    <property type="protein sequence ID" value="NJQ17274.1"/>
    <property type="molecule type" value="Genomic_DNA"/>
</dbReference>
<evidence type="ECO:0000256" key="13">
    <source>
        <dbReference type="SAM" id="MobiDB-lite"/>
    </source>
</evidence>
<dbReference type="PANTHER" id="PTHR33238">
    <property type="entry name" value="IRON (METAL) DEPENDENT REPRESSOR, DTXR FAMILY"/>
    <property type="match status" value="1"/>
</dbReference>
<dbReference type="Gene3D" id="2.30.30.90">
    <property type="match status" value="1"/>
</dbReference>
<comment type="similarity">
    <text evidence="2">Belongs to the DtxR/MntR family.</text>
</comment>
<evidence type="ECO:0000259" key="14">
    <source>
        <dbReference type="PROSITE" id="PS50944"/>
    </source>
</evidence>
<evidence type="ECO:0000256" key="7">
    <source>
        <dbReference type="ARBA" id="ARBA00023015"/>
    </source>
</evidence>
<dbReference type="Pfam" id="PF02742">
    <property type="entry name" value="Fe_dep_repr_C"/>
    <property type="match status" value="1"/>
</dbReference>
<evidence type="ECO:0000256" key="6">
    <source>
        <dbReference type="ARBA" id="ARBA00023004"/>
    </source>
</evidence>
<dbReference type="Gene3D" id="1.10.10.10">
    <property type="entry name" value="Winged helix-like DNA-binding domain superfamily/Winged helix DNA-binding domain"/>
    <property type="match status" value="1"/>
</dbReference>
<dbReference type="SMART" id="SM00529">
    <property type="entry name" value="HTH_DTXR"/>
    <property type="match status" value="1"/>
</dbReference>
<keyword evidence="8" id="KW-0238">DNA-binding</keyword>
<dbReference type="Pfam" id="PF04023">
    <property type="entry name" value="FeoA"/>
    <property type="match status" value="1"/>
</dbReference>
<organism evidence="15 16">
    <name type="scientific">Streptomyces bohaiensis</name>
    <dbReference type="NCBI Taxonomy" id="1431344"/>
    <lineage>
        <taxon>Bacteria</taxon>
        <taxon>Bacillati</taxon>
        <taxon>Actinomycetota</taxon>
        <taxon>Actinomycetes</taxon>
        <taxon>Kitasatosporales</taxon>
        <taxon>Streptomycetaceae</taxon>
        <taxon>Streptomyces</taxon>
    </lineage>
</organism>
<dbReference type="SUPFAM" id="SSF47979">
    <property type="entry name" value="Iron-dependent repressor protein, dimerization domain"/>
    <property type="match status" value="1"/>
</dbReference>
<comment type="subunit">
    <text evidence="3">Homodimer.</text>
</comment>
<feature type="region of interest" description="Disordered" evidence="13">
    <location>
        <begin position="124"/>
        <end position="153"/>
    </location>
</feature>
<evidence type="ECO:0000256" key="4">
    <source>
        <dbReference type="ARBA" id="ARBA00022490"/>
    </source>
</evidence>
<dbReference type="Proteomes" id="UP000727056">
    <property type="component" value="Unassembled WGS sequence"/>
</dbReference>
<gene>
    <name evidence="15" type="ORF">HCN52_20595</name>
</gene>
<dbReference type="InterPro" id="IPR007167">
    <property type="entry name" value="Fe-transptr_FeoA-like"/>
</dbReference>
<dbReference type="SMART" id="SM00899">
    <property type="entry name" value="FeoA"/>
    <property type="match status" value="1"/>
</dbReference>
<keyword evidence="6" id="KW-0408">Iron</keyword>
<evidence type="ECO:0000256" key="9">
    <source>
        <dbReference type="ARBA" id="ARBA00023159"/>
    </source>
</evidence>
<dbReference type="Pfam" id="PF01325">
    <property type="entry name" value="Fe_dep_repress"/>
    <property type="match status" value="1"/>
</dbReference>
<dbReference type="InterPro" id="IPR008988">
    <property type="entry name" value="Transcriptional_repressor_C"/>
</dbReference>